<gene>
    <name evidence="1" type="ORF">ACFY05_13050</name>
</gene>
<dbReference type="InterPro" id="IPR008949">
    <property type="entry name" value="Isoprenoid_synthase_dom_sf"/>
</dbReference>
<dbReference type="Pfam" id="PF19086">
    <property type="entry name" value="Terpene_syn_C_2"/>
    <property type="match status" value="1"/>
</dbReference>
<name>A0ABW6V399_MICFU</name>
<dbReference type="SUPFAM" id="SSF48576">
    <property type="entry name" value="Terpenoid synthases"/>
    <property type="match status" value="1"/>
</dbReference>
<reference evidence="1 2" key="1">
    <citation type="submission" date="2024-10" db="EMBL/GenBank/DDBJ databases">
        <title>The Natural Products Discovery Center: Release of the First 8490 Sequenced Strains for Exploring Actinobacteria Biosynthetic Diversity.</title>
        <authorList>
            <person name="Kalkreuter E."/>
            <person name="Kautsar S.A."/>
            <person name="Yang D."/>
            <person name="Bader C.D."/>
            <person name="Teijaro C.N."/>
            <person name="Fluegel L."/>
            <person name="Davis C.M."/>
            <person name="Simpson J.R."/>
            <person name="Lauterbach L."/>
            <person name="Steele A.D."/>
            <person name="Gui C."/>
            <person name="Meng S."/>
            <person name="Li G."/>
            <person name="Viehrig K."/>
            <person name="Ye F."/>
            <person name="Su P."/>
            <person name="Kiefer A.F."/>
            <person name="Nichols A."/>
            <person name="Cepeda A.J."/>
            <person name="Yan W."/>
            <person name="Fan B."/>
            <person name="Jiang Y."/>
            <person name="Adhikari A."/>
            <person name="Zheng C.-J."/>
            <person name="Schuster L."/>
            <person name="Cowan T.M."/>
            <person name="Smanski M.J."/>
            <person name="Chevrette M.G."/>
            <person name="De Carvalho L.P.S."/>
            <person name="Shen B."/>
        </authorList>
    </citation>
    <scope>NUCLEOTIDE SEQUENCE [LARGE SCALE GENOMIC DNA]</scope>
    <source>
        <strain evidence="1 2">NPDC001281</strain>
    </source>
</reference>
<accession>A0ABW6V399</accession>
<protein>
    <submittedName>
        <fullName evidence="1">Terpene synthase family protein</fullName>
    </submittedName>
</protein>
<proteinExistence type="predicted"/>
<evidence type="ECO:0000313" key="1">
    <source>
        <dbReference type="EMBL" id="MFF4773778.1"/>
    </source>
</evidence>
<comment type="caution">
    <text evidence="1">The sequence shown here is derived from an EMBL/GenBank/DDBJ whole genome shotgun (WGS) entry which is preliminary data.</text>
</comment>
<dbReference type="Proteomes" id="UP001602119">
    <property type="component" value="Unassembled WGS sequence"/>
</dbReference>
<dbReference type="RefSeq" id="WP_387342184.1">
    <property type="nucleotide sequence ID" value="NZ_JBIAXI010000007.1"/>
</dbReference>
<keyword evidence="2" id="KW-1185">Reference proteome</keyword>
<organism evidence="1 2">
    <name type="scientific">Microtetraspora fusca</name>
    <dbReference type="NCBI Taxonomy" id="1997"/>
    <lineage>
        <taxon>Bacteria</taxon>
        <taxon>Bacillati</taxon>
        <taxon>Actinomycetota</taxon>
        <taxon>Actinomycetes</taxon>
        <taxon>Streptosporangiales</taxon>
        <taxon>Streptosporangiaceae</taxon>
        <taxon>Microtetraspora</taxon>
    </lineage>
</organism>
<dbReference type="Gene3D" id="1.10.600.10">
    <property type="entry name" value="Farnesyl Diphosphate Synthase"/>
    <property type="match status" value="1"/>
</dbReference>
<sequence length="320" mass="34811">MHEHHPRTAGSTGTAAKGFAAAAEMGRIAALAAAGGRDLRKCADAYGDLFLGKPFDPGFFAALAHVGAAGSPWETADRLRIVNRAALWVFAVDWLIDVTAKSADDVDRIVRDCLAAANGTAEAATPLTRFLVDIRDELASVPAFATGGPVWNAQLERMLTAMAREWHWNAARAETAGPETRDGEAAEREPILPDLEEYLGNADGTGSSFVNVSHWIFTGGPWTLEHLDELMAISAEVQRYLRLLNDLATYRRDVGWGDVNVLMLGVDRAEVSERMARLAERTGELLEPLRDVCPRTVAYLECQVGFNTGFYGGADYWGEM</sequence>
<dbReference type="EMBL" id="JBIAXI010000007">
    <property type="protein sequence ID" value="MFF4773778.1"/>
    <property type="molecule type" value="Genomic_DNA"/>
</dbReference>
<evidence type="ECO:0000313" key="2">
    <source>
        <dbReference type="Proteomes" id="UP001602119"/>
    </source>
</evidence>